<sequence length="492" mass="54910">LQLRGWWQPWQVEHRWSETTAKVAVRQAWPTSATVSLHFLQISDSHITLSPLSGQEVVYGKRMHDAFYGGSPCLWNRSTVQTAPMFRELVDVAASAAVDAVLLSGDIVSFPQASAVDTVSGLLNETMRYKCGPQQGRRIPHVFTSGNHDWFLEGLPGSQPELQRTWRSALRPLYVSSATWGDYPQFDYSSMEVEGVLLVVIDNSRYQVTHEQLAFFREQMLRWLPTVLVLHVPLSLTDSLRPHRGFVLCGDPAWGEATDRSWRDERRDPWPKEGNDRATELFLEAVQAAAAPAGPLLAVLTGHTHGHDATVFGRSEEAGHESSSSDTVPSAVQYICEPSMRGGHRFLNVVLTSAEGPGESRDRKAESLKIVLSHSAVSTPVNSMLEHGPTCSTIDMMCDLVYGISKAEAQLILMKQVPVFSNERGQIERLTQEGRKLRRIQTCYEAWSCNKLQPSSWRSNPTALRRHSCCEPVISVLARTPRSDFEQAHGRA</sequence>
<evidence type="ECO:0000313" key="2">
    <source>
        <dbReference type="EMBL" id="CAE7452300.1"/>
    </source>
</evidence>
<dbReference type="OrthoDB" id="2274046at2759"/>
<feature type="non-terminal residue" evidence="2">
    <location>
        <position position="1"/>
    </location>
</feature>
<keyword evidence="3" id="KW-1185">Reference proteome</keyword>
<dbReference type="SUPFAM" id="SSF56300">
    <property type="entry name" value="Metallo-dependent phosphatases"/>
    <property type="match status" value="1"/>
</dbReference>
<organism evidence="2 3">
    <name type="scientific">Symbiodinium necroappetens</name>
    <dbReference type="NCBI Taxonomy" id="1628268"/>
    <lineage>
        <taxon>Eukaryota</taxon>
        <taxon>Sar</taxon>
        <taxon>Alveolata</taxon>
        <taxon>Dinophyceae</taxon>
        <taxon>Suessiales</taxon>
        <taxon>Symbiodiniaceae</taxon>
        <taxon>Symbiodinium</taxon>
    </lineage>
</organism>
<dbReference type="EMBL" id="CAJNJA010019908">
    <property type="protein sequence ID" value="CAE7452300.1"/>
    <property type="molecule type" value="Genomic_DNA"/>
</dbReference>
<reference evidence="2" key="1">
    <citation type="submission" date="2021-02" db="EMBL/GenBank/DDBJ databases">
        <authorList>
            <person name="Dougan E. K."/>
            <person name="Rhodes N."/>
            <person name="Thang M."/>
            <person name="Chan C."/>
        </authorList>
    </citation>
    <scope>NUCLEOTIDE SEQUENCE</scope>
</reference>
<dbReference type="Gene3D" id="3.60.21.10">
    <property type="match status" value="1"/>
</dbReference>
<dbReference type="GO" id="GO:0016787">
    <property type="term" value="F:hydrolase activity"/>
    <property type="evidence" value="ECO:0007669"/>
    <property type="project" value="InterPro"/>
</dbReference>
<evidence type="ECO:0000259" key="1">
    <source>
        <dbReference type="Pfam" id="PF00149"/>
    </source>
</evidence>
<evidence type="ECO:0000313" key="3">
    <source>
        <dbReference type="Proteomes" id="UP000601435"/>
    </source>
</evidence>
<dbReference type="Proteomes" id="UP000601435">
    <property type="component" value="Unassembled WGS sequence"/>
</dbReference>
<protein>
    <recommendedName>
        <fullName evidence="1">Calcineurin-like phosphoesterase domain-containing protein</fullName>
    </recommendedName>
</protein>
<feature type="domain" description="Calcineurin-like phosphoesterase" evidence="1">
    <location>
        <begin position="38"/>
        <end position="247"/>
    </location>
</feature>
<dbReference type="InterPro" id="IPR029052">
    <property type="entry name" value="Metallo-depent_PP-like"/>
</dbReference>
<proteinExistence type="predicted"/>
<dbReference type="InterPro" id="IPR004843">
    <property type="entry name" value="Calcineurin-like_PHP"/>
</dbReference>
<comment type="caution">
    <text evidence="2">The sequence shown here is derived from an EMBL/GenBank/DDBJ whole genome shotgun (WGS) entry which is preliminary data.</text>
</comment>
<name>A0A812RSU3_9DINO</name>
<dbReference type="AlphaFoldDB" id="A0A812RSU3"/>
<gene>
    <name evidence="2" type="ORF">SNEC2469_LOCUS12542</name>
</gene>
<dbReference type="Pfam" id="PF00149">
    <property type="entry name" value="Metallophos"/>
    <property type="match status" value="1"/>
</dbReference>
<accession>A0A812RSU3</accession>